<feature type="region of interest" description="Disordered" evidence="1">
    <location>
        <begin position="283"/>
        <end position="313"/>
    </location>
</feature>
<dbReference type="Proteomes" id="UP000094526">
    <property type="component" value="Unassembled WGS sequence"/>
</dbReference>
<dbReference type="OrthoDB" id="3886346at2759"/>
<proteinExistence type="predicted"/>
<evidence type="ECO:0000256" key="1">
    <source>
        <dbReference type="SAM" id="MobiDB-lite"/>
    </source>
</evidence>
<keyword evidence="3" id="KW-1185">Reference proteome</keyword>
<dbReference type="STRING" id="86049.A0A1C1C8B9"/>
<feature type="region of interest" description="Disordered" evidence="1">
    <location>
        <begin position="50"/>
        <end position="93"/>
    </location>
</feature>
<comment type="caution">
    <text evidence="2">The sequence shown here is derived from an EMBL/GenBank/DDBJ whole genome shotgun (WGS) entry which is preliminary data.</text>
</comment>
<accession>A0A1C1C8B9</accession>
<dbReference type="EMBL" id="LGRB01000020">
    <property type="protein sequence ID" value="OCT44775.1"/>
    <property type="molecule type" value="Genomic_DNA"/>
</dbReference>
<name>A0A1C1C8B9_9EURO</name>
<evidence type="ECO:0000313" key="2">
    <source>
        <dbReference type="EMBL" id="OCT44775.1"/>
    </source>
</evidence>
<organism evidence="2 3">
    <name type="scientific">Cladophialophora carrionii</name>
    <dbReference type="NCBI Taxonomy" id="86049"/>
    <lineage>
        <taxon>Eukaryota</taxon>
        <taxon>Fungi</taxon>
        <taxon>Dikarya</taxon>
        <taxon>Ascomycota</taxon>
        <taxon>Pezizomycotina</taxon>
        <taxon>Eurotiomycetes</taxon>
        <taxon>Chaetothyriomycetidae</taxon>
        <taxon>Chaetothyriales</taxon>
        <taxon>Herpotrichiellaceae</taxon>
        <taxon>Cladophialophora</taxon>
    </lineage>
</organism>
<dbReference type="eggNOG" id="ENOG502S4MP">
    <property type="taxonomic scope" value="Eukaryota"/>
</dbReference>
<protein>
    <submittedName>
        <fullName evidence="2">Uncharacterized protein</fullName>
    </submittedName>
</protein>
<dbReference type="VEuPathDB" id="FungiDB:G647_07451"/>
<feature type="compositionally biased region" description="Polar residues" evidence="1">
    <location>
        <begin position="58"/>
        <end position="74"/>
    </location>
</feature>
<dbReference type="VEuPathDB" id="FungiDB:CLCR_05988"/>
<sequence length="390" mass="42538">MAQAMDAHSSFVYLVDNLPKWRTTLDSLATHTAEKHAEFVAEYARLLKQARPKRKKTPSISSIHSTEEQASIDDQASGEENVDNTSSHGPIEINPLEAGTRYLFAQARRKRKPGTSIRSGASGPQKFRNRNHVVVYYDSYLQKQLDAMVKEVGLGRNNLRKGKNALAAATGFQLPSLATLSGNGGLASSAFDDFRPPNMSRSTSALLSVKKSVTLSPQPPSNQASFIQADKELEQIQSLCETAAHQFLRDGDCKSELDTIRGRLDALLVQATRAAASLKKLQEEQEAVHADSSASESHHETESRGTLSTQPSFDLLPPQKIAVAKTLHPPAISHPLDGLKPQGFLSAPAVSTLGHELANDTIEVDDSSDQESIVVDLSQYRLTNPRRIRA</sequence>
<dbReference type="AlphaFoldDB" id="A0A1C1C8B9"/>
<reference evidence="3" key="1">
    <citation type="submission" date="2015-07" db="EMBL/GenBank/DDBJ databases">
        <authorList>
            <person name="Teixeira M.M."/>
            <person name="Souza R.C."/>
            <person name="Almeida L.G."/>
            <person name="Vicente V.A."/>
            <person name="de Hoog S."/>
            <person name="Bocca A.L."/>
            <person name="de Almeida S.R."/>
            <person name="Vasconcelos A.T."/>
            <person name="Felipe M.S."/>
        </authorList>
    </citation>
    <scope>NUCLEOTIDE SEQUENCE [LARGE SCALE GENOMIC DNA]</scope>
    <source>
        <strain evidence="3">KSF</strain>
    </source>
</reference>
<evidence type="ECO:0000313" key="3">
    <source>
        <dbReference type="Proteomes" id="UP000094526"/>
    </source>
</evidence>
<gene>
    <name evidence="2" type="ORF">CLCR_05988</name>
</gene>